<evidence type="ECO:0000313" key="6">
    <source>
        <dbReference type="Proteomes" id="UP000004605"/>
    </source>
</evidence>
<dbReference type="AlphaFoldDB" id="F9S6J4"/>
<dbReference type="Pfam" id="PF03389">
    <property type="entry name" value="MobA_MobL"/>
    <property type="match status" value="1"/>
</dbReference>
<comment type="similarity">
    <text evidence="1">Belongs to the MobA/MobL family.</text>
</comment>
<keyword evidence="6" id="KW-1185">Reference proteome</keyword>
<feature type="region of interest" description="Disordered" evidence="3">
    <location>
        <begin position="200"/>
        <end position="248"/>
    </location>
</feature>
<comment type="caution">
    <text evidence="5">The sequence shown here is derived from an EMBL/GenBank/DDBJ whole genome shotgun (WGS) entry which is preliminary data.</text>
</comment>
<evidence type="ECO:0000256" key="3">
    <source>
        <dbReference type="SAM" id="MobiDB-lite"/>
    </source>
</evidence>
<evidence type="ECO:0000256" key="2">
    <source>
        <dbReference type="ARBA" id="ARBA00022971"/>
    </source>
</evidence>
<dbReference type="EMBL" id="AFWF01000269">
    <property type="protein sequence ID" value="EGU33014.1"/>
    <property type="molecule type" value="Genomic_DNA"/>
</dbReference>
<feature type="domain" description="MobA/MobL protein" evidence="4">
    <location>
        <begin position="1"/>
        <end position="160"/>
    </location>
</feature>
<protein>
    <submittedName>
        <fullName evidence="5">MobA</fullName>
    </submittedName>
</protein>
<keyword evidence="2" id="KW-0184">Conjugation</keyword>
<sequence length="248" mass="28822">MTPENAPTWASDSAKLWNEVERIEKRKDAQVFREVVVALPRELDREKQQQLVTDYTKRNFVDEGMCATVAIHETKHQNPHAHIMLTTRTIGEDGFGKKQRDWNQKNRLESWRSDWSQSVNQALQRDGLVVRVDHRSLEQQGISRAPQIHMGKAATAMERKGIETERGDRNREITESNQDMARFIQQGINSARKQFEAHKAQEAARKAEALVLQQQREREAKAQEMERRQKEALERSSKQKSQGRGWSL</sequence>
<evidence type="ECO:0000313" key="5">
    <source>
        <dbReference type="EMBL" id="EGU33014.1"/>
    </source>
</evidence>
<dbReference type="Proteomes" id="UP000004605">
    <property type="component" value="Unassembled WGS sequence"/>
</dbReference>
<dbReference type="Gene3D" id="3.30.930.30">
    <property type="match status" value="1"/>
</dbReference>
<feature type="compositionally biased region" description="Basic and acidic residues" evidence="3">
    <location>
        <begin position="215"/>
        <end position="237"/>
    </location>
</feature>
<accession>F9S6J4</accession>
<gene>
    <name evidence="5" type="ORF">VII00023_00830</name>
</gene>
<name>F9S6J4_9VIBR</name>
<dbReference type="InterPro" id="IPR005053">
    <property type="entry name" value="MobA_MobL"/>
</dbReference>
<evidence type="ECO:0000259" key="4">
    <source>
        <dbReference type="Pfam" id="PF03389"/>
    </source>
</evidence>
<proteinExistence type="inferred from homology"/>
<evidence type="ECO:0000256" key="1">
    <source>
        <dbReference type="ARBA" id="ARBA00010873"/>
    </source>
</evidence>
<reference evidence="5 6" key="1">
    <citation type="journal article" date="2012" name="Int. J. Syst. Evol. Microbiol.">
        <title>Vibrio caribbeanicus sp. nov., isolated from the marine sponge Scleritoderma cyanea.</title>
        <authorList>
            <person name="Hoffmann M."/>
            <person name="Monday S.R."/>
            <person name="Allard M.W."/>
            <person name="Strain E.A."/>
            <person name="Whittaker P."/>
            <person name="Naum M."/>
            <person name="McCarthy P.J."/>
            <person name="Lopez J.V."/>
            <person name="Fischer M."/>
            <person name="Brown E.W."/>
        </authorList>
    </citation>
    <scope>NUCLEOTIDE SEQUENCE [LARGE SCALE GENOMIC DNA]</scope>
    <source>
        <strain evidence="5 6">ATCC 700023</strain>
    </source>
</reference>
<organism evidence="5 6">
    <name type="scientific">Vibrio ichthyoenteri ATCC 700023</name>
    <dbReference type="NCBI Taxonomy" id="870968"/>
    <lineage>
        <taxon>Bacteria</taxon>
        <taxon>Pseudomonadati</taxon>
        <taxon>Pseudomonadota</taxon>
        <taxon>Gammaproteobacteria</taxon>
        <taxon>Vibrionales</taxon>
        <taxon>Vibrionaceae</taxon>
        <taxon>Vibrio</taxon>
    </lineage>
</organism>
<feature type="compositionally biased region" description="Polar residues" evidence="3">
    <location>
        <begin position="239"/>
        <end position="248"/>
    </location>
</feature>